<proteinExistence type="predicted"/>
<reference evidence="1" key="2">
    <citation type="submission" date="2014-05" db="EMBL/GenBank/DDBJ databases">
        <title>The genome and life-stage specific transcriptomes of Globodera pallida elucidate key aspects of plant parasitism by a cyst nematode.</title>
        <authorList>
            <person name="Cotton J.A."/>
            <person name="Lilley C.J."/>
            <person name="Jones L.M."/>
            <person name="Kikuchi T."/>
            <person name="Reid A.J."/>
            <person name="Thorpe P."/>
            <person name="Tsai I.J."/>
            <person name="Beasley H."/>
            <person name="Blok V."/>
            <person name="Cock P.J.A."/>
            <person name="Van den Akker S.E."/>
            <person name="Holroyd N."/>
            <person name="Hunt M."/>
            <person name="Mantelin S."/>
            <person name="Naghra H."/>
            <person name="Pain A."/>
            <person name="Palomares-Rius J.E."/>
            <person name="Zarowiecki M."/>
            <person name="Berriman M."/>
            <person name="Jones J.T."/>
            <person name="Urwin P.E."/>
        </authorList>
    </citation>
    <scope>NUCLEOTIDE SEQUENCE [LARGE SCALE GENOMIC DNA]</scope>
    <source>
        <strain evidence="1">Lindley</strain>
    </source>
</reference>
<name>A0A183C2I6_GLOPA</name>
<evidence type="ECO:0000313" key="2">
    <source>
        <dbReference type="WBParaSite" id="GPLIN_000708000"/>
    </source>
</evidence>
<accession>A0A183C2I6</accession>
<reference evidence="2" key="3">
    <citation type="submission" date="2016-06" db="UniProtKB">
        <authorList>
            <consortium name="WormBaseParasite"/>
        </authorList>
    </citation>
    <scope>IDENTIFICATION</scope>
</reference>
<evidence type="ECO:0000313" key="1">
    <source>
        <dbReference type="Proteomes" id="UP000050741"/>
    </source>
</evidence>
<reference evidence="1" key="1">
    <citation type="submission" date="2013-12" db="EMBL/GenBank/DDBJ databases">
        <authorList>
            <person name="Aslett M."/>
        </authorList>
    </citation>
    <scope>NUCLEOTIDE SEQUENCE [LARGE SCALE GENOMIC DNA]</scope>
    <source>
        <strain evidence="1">Lindley</strain>
    </source>
</reference>
<keyword evidence="1" id="KW-1185">Reference proteome</keyword>
<dbReference type="Proteomes" id="UP000050741">
    <property type="component" value="Unassembled WGS sequence"/>
</dbReference>
<protein>
    <submittedName>
        <fullName evidence="2">SH2 domain-containing protein</fullName>
    </submittedName>
</protein>
<sequence>MEFIDSAGMKGLKRSFANAIEPANFIIKFRIDEDDGFVPFELTNILTGERMTLRQMDEYYWLLVRCPIVREEDKWAKHGSGDVINGIASSLTSVTATSATRWLRQRQDACV</sequence>
<organism evidence="1 2">
    <name type="scientific">Globodera pallida</name>
    <name type="common">Potato cyst nematode worm</name>
    <name type="synonym">Heterodera pallida</name>
    <dbReference type="NCBI Taxonomy" id="36090"/>
    <lineage>
        <taxon>Eukaryota</taxon>
        <taxon>Metazoa</taxon>
        <taxon>Ecdysozoa</taxon>
        <taxon>Nematoda</taxon>
        <taxon>Chromadorea</taxon>
        <taxon>Rhabditida</taxon>
        <taxon>Tylenchina</taxon>
        <taxon>Tylenchomorpha</taxon>
        <taxon>Tylenchoidea</taxon>
        <taxon>Heteroderidae</taxon>
        <taxon>Heteroderinae</taxon>
        <taxon>Globodera</taxon>
    </lineage>
</organism>
<dbReference type="WBParaSite" id="GPLIN_000708000">
    <property type="protein sequence ID" value="GPLIN_000708000"/>
    <property type="gene ID" value="GPLIN_000708000"/>
</dbReference>
<dbReference type="AlphaFoldDB" id="A0A183C2I6"/>